<dbReference type="AlphaFoldDB" id="R8AY98"/>
<dbReference type="EMBL" id="ASAD01000016">
    <property type="protein sequence ID" value="EON91321.1"/>
    <property type="molecule type" value="Genomic_DNA"/>
</dbReference>
<evidence type="ECO:0000313" key="2">
    <source>
        <dbReference type="Proteomes" id="UP000016540"/>
    </source>
</evidence>
<name>R8AY98_9GAMM</name>
<dbReference type="HOGENOM" id="CLU_2233298_0_0_6"/>
<evidence type="ECO:0000313" key="1">
    <source>
        <dbReference type="EMBL" id="EON91321.1"/>
    </source>
</evidence>
<dbReference type="Proteomes" id="UP000016540">
    <property type="component" value="Unassembled WGS sequence"/>
</dbReference>
<reference evidence="1 2" key="1">
    <citation type="journal article" date="2013" name="Genome Announc.">
        <title>Draft Genome Sequence of the Moderately Halophilic Bacterium Marinobacter lipolyticus Strain SM19.</title>
        <authorList>
            <person name="Papke R.T."/>
            <person name="de la Haba R.R."/>
            <person name="Infante-Dominguez C."/>
            <person name="Perez D."/>
            <person name="Sanchez-Porro C."/>
            <person name="Lapierre P."/>
            <person name="Ventosa A."/>
        </authorList>
    </citation>
    <scope>NUCLEOTIDE SEQUENCE [LARGE SCALE GENOMIC DNA]</scope>
    <source>
        <strain evidence="1 2">SM19</strain>
    </source>
</reference>
<sequence>MPSTVLTEWLRGCNGRSLNFNQDKADGKFVCLVSVTVRCRIESGRKAEQRFRIIERRQSVVTAVNCSAIVGGTKSDGLAVKILEAFIVIAKNAGAGQCGMTMPTK</sequence>
<organism evidence="1 2">
    <name type="scientific">Marinobacter lipolyticus SM19</name>
    <dbReference type="NCBI Taxonomy" id="1318628"/>
    <lineage>
        <taxon>Bacteria</taxon>
        <taxon>Pseudomonadati</taxon>
        <taxon>Pseudomonadota</taxon>
        <taxon>Gammaproteobacteria</taxon>
        <taxon>Pseudomonadales</taxon>
        <taxon>Marinobacteraceae</taxon>
        <taxon>Marinobacter</taxon>
    </lineage>
</organism>
<keyword evidence="2" id="KW-1185">Reference proteome</keyword>
<accession>R8AY98</accession>
<protein>
    <submittedName>
        <fullName evidence="1">Uncharacterized protein</fullName>
    </submittedName>
</protein>
<gene>
    <name evidence="1" type="ORF">MARLIPOL_14125</name>
</gene>
<proteinExistence type="predicted"/>
<comment type="caution">
    <text evidence="1">The sequence shown here is derived from an EMBL/GenBank/DDBJ whole genome shotgun (WGS) entry which is preliminary data.</text>
</comment>